<keyword evidence="2" id="KW-0816">Tricarboxylic acid cycle</keyword>
<sequence length="138" mass="15568">ENTEGEYAGLEHEVVPGAVESLKVFGQIHFPHRYGNKYVQDCRFIQKENNLWGSSLLLFSRKHLIMDVHIMSGYNLSCVILLRTQSAICENVDIVVIRENTEGEYVGLEHEVVLGAAESLKVSTLKHMQPIQFKAAIV</sequence>
<keyword evidence="4" id="KW-1185">Reference proteome</keyword>
<dbReference type="GO" id="GO:0004449">
    <property type="term" value="F:isocitrate dehydrogenase (NAD+) activity"/>
    <property type="evidence" value="ECO:0007669"/>
    <property type="project" value="TreeGrafter"/>
</dbReference>
<dbReference type="PANTHER" id="PTHR11835">
    <property type="entry name" value="DECARBOXYLATING DEHYDROGENASES-ISOCITRATE, ISOPROPYLMALATE, TARTRATE"/>
    <property type="match status" value="1"/>
</dbReference>
<dbReference type="GO" id="GO:0006099">
    <property type="term" value="P:tricarboxylic acid cycle"/>
    <property type="evidence" value="ECO:0007669"/>
    <property type="project" value="UniProtKB-KW"/>
</dbReference>
<evidence type="ECO:0008006" key="5">
    <source>
        <dbReference type="Google" id="ProtNLM"/>
    </source>
</evidence>
<evidence type="ECO:0000256" key="2">
    <source>
        <dbReference type="ARBA" id="ARBA00022532"/>
    </source>
</evidence>
<protein>
    <recommendedName>
        <fullName evidence="5">Isopropylmalate dehydrogenase-like domain-containing protein</fullName>
    </recommendedName>
</protein>
<reference evidence="3" key="1">
    <citation type="submission" date="2022-11" db="EMBL/GenBank/DDBJ databases">
        <authorList>
            <person name="Hyden B.L."/>
            <person name="Feng K."/>
            <person name="Yates T."/>
            <person name="Jawdy S."/>
            <person name="Smart L.B."/>
            <person name="Muchero W."/>
        </authorList>
    </citation>
    <scope>NUCLEOTIDE SEQUENCE</scope>
    <source>
        <tissue evidence="3">Shoot tip</tissue>
    </source>
</reference>
<reference evidence="3" key="2">
    <citation type="journal article" date="2023" name="Int. J. Mol. Sci.">
        <title>De Novo Assembly and Annotation of 11 Diverse Shrub Willow (Salix) Genomes Reveals Novel Gene Organization in Sex-Linked Regions.</title>
        <authorList>
            <person name="Hyden B."/>
            <person name="Feng K."/>
            <person name="Yates T.B."/>
            <person name="Jawdy S."/>
            <person name="Cereghino C."/>
            <person name="Smart L.B."/>
            <person name="Muchero W."/>
        </authorList>
    </citation>
    <scope>NUCLEOTIDE SEQUENCE [LARGE SCALE GENOMIC DNA]</scope>
    <source>
        <tissue evidence="3">Shoot tip</tissue>
    </source>
</reference>
<dbReference type="PANTHER" id="PTHR11835:SF42">
    <property type="entry name" value="ISOCITRATE DEHYDROGENASE [NAD] SUBUNIT BETA, MITOCHONDRIAL"/>
    <property type="match status" value="1"/>
</dbReference>
<organism evidence="3 4">
    <name type="scientific">Salix viminalis</name>
    <name type="common">Common osier</name>
    <name type="synonym">Basket willow</name>
    <dbReference type="NCBI Taxonomy" id="40686"/>
    <lineage>
        <taxon>Eukaryota</taxon>
        <taxon>Viridiplantae</taxon>
        <taxon>Streptophyta</taxon>
        <taxon>Embryophyta</taxon>
        <taxon>Tracheophyta</taxon>
        <taxon>Spermatophyta</taxon>
        <taxon>Magnoliopsida</taxon>
        <taxon>eudicotyledons</taxon>
        <taxon>Gunneridae</taxon>
        <taxon>Pentapetalae</taxon>
        <taxon>rosids</taxon>
        <taxon>fabids</taxon>
        <taxon>Malpighiales</taxon>
        <taxon>Salicaceae</taxon>
        <taxon>Saliceae</taxon>
        <taxon>Salix</taxon>
    </lineage>
</organism>
<evidence type="ECO:0000256" key="1">
    <source>
        <dbReference type="ARBA" id="ARBA00007769"/>
    </source>
</evidence>
<evidence type="ECO:0000313" key="3">
    <source>
        <dbReference type="EMBL" id="KAJ6735677.1"/>
    </source>
</evidence>
<dbReference type="Proteomes" id="UP001151529">
    <property type="component" value="Chromosome 5"/>
</dbReference>
<proteinExistence type="inferred from homology"/>
<dbReference type="OrthoDB" id="10261637at2759"/>
<dbReference type="SUPFAM" id="SSF53659">
    <property type="entry name" value="Isocitrate/Isopropylmalate dehydrogenase-like"/>
    <property type="match status" value="1"/>
</dbReference>
<gene>
    <name evidence="3" type="ORF">OIU85_017948</name>
</gene>
<name>A0A9Q0UT30_SALVM</name>
<dbReference type="AlphaFoldDB" id="A0A9Q0UT30"/>
<dbReference type="EMBL" id="JAPFFL010000003">
    <property type="protein sequence ID" value="KAJ6735677.1"/>
    <property type="molecule type" value="Genomic_DNA"/>
</dbReference>
<feature type="non-terminal residue" evidence="3">
    <location>
        <position position="138"/>
    </location>
</feature>
<accession>A0A9Q0UT30</accession>
<comment type="similarity">
    <text evidence="1">Belongs to the isocitrate and isopropylmalate dehydrogenases family.</text>
</comment>
<dbReference type="Gene3D" id="3.40.718.10">
    <property type="entry name" value="Isopropylmalate Dehydrogenase"/>
    <property type="match status" value="1"/>
</dbReference>
<evidence type="ECO:0000313" key="4">
    <source>
        <dbReference type="Proteomes" id="UP001151529"/>
    </source>
</evidence>
<dbReference type="GO" id="GO:0005739">
    <property type="term" value="C:mitochondrion"/>
    <property type="evidence" value="ECO:0007669"/>
    <property type="project" value="TreeGrafter"/>
</dbReference>
<dbReference type="GO" id="GO:0006102">
    <property type="term" value="P:isocitrate metabolic process"/>
    <property type="evidence" value="ECO:0007669"/>
    <property type="project" value="TreeGrafter"/>
</dbReference>
<comment type="caution">
    <text evidence="3">The sequence shown here is derived from an EMBL/GenBank/DDBJ whole genome shotgun (WGS) entry which is preliminary data.</text>
</comment>